<feature type="region of interest" description="Disordered" evidence="1">
    <location>
        <begin position="1"/>
        <end position="21"/>
    </location>
</feature>
<proteinExistence type="predicted"/>
<reference evidence="3" key="1">
    <citation type="submission" date="2020-01" db="EMBL/GenBank/DDBJ databases">
        <title>Insect and environment-associated Actinomycetes.</title>
        <authorList>
            <person name="Currrie C."/>
            <person name="Chevrette M."/>
            <person name="Carlson C."/>
            <person name="Stubbendieck R."/>
            <person name="Wendt-Pienkowski E."/>
        </authorList>
    </citation>
    <scope>NUCLEOTIDE SEQUENCE</scope>
    <source>
        <strain evidence="3">SID7499</strain>
    </source>
</reference>
<comment type="caution">
    <text evidence="3">The sequence shown here is derived from an EMBL/GenBank/DDBJ whole genome shotgun (WGS) entry which is preliminary data.</text>
</comment>
<feature type="compositionally biased region" description="Low complexity" evidence="1">
    <location>
        <begin position="1"/>
        <end position="13"/>
    </location>
</feature>
<dbReference type="InterPro" id="IPR029058">
    <property type="entry name" value="AB_hydrolase_fold"/>
</dbReference>
<evidence type="ECO:0000313" key="3">
    <source>
        <dbReference type="EMBL" id="NEE20854.1"/>
    </source>
</evidence>
<name>A0A6G3XT73_9ACTN</name>
<evidence type="ECO:0000256" key="1">
    <source>
        <dbReference type="SAM" id="MobiDB-lite"/>
    </source>
</evidence>
<dbReference type="Gene3D" id="3.40.50.1820">
    <property type="entry name" value="alpha/beta hydrolase"/>
    <property type="match status" value="1"/>
</dbReference>
<dbReference type="Pfam" id="PF00561">
    <property type="entry name" value="Abhydrolase_1"/>
    <property type="match status" value="1"/>
</dbReference>
<evidence type="ECO:0000259" key="2">
    <source>
        <dbReference type="Pfam" id="PF00561"/>
    </source>
</evidence>
<sequence>MGAVTATVTVEEGGAAGGTGPVRLHCTDHGGDGPPLLLLHGLAGHSGEWEALAARFASTHRVVAFDARGSGASTRRPGDVTRAAHVR</sequence>
<feature type="domain" description="AB hydrolase-1" evidence="2">
    <location>
        <begin position="34"/>
        <end position="78"/>
    </location>
</feature>
<dbReference type="InterPro" id="IPR000073">
    <property type="entry name" value="AB_hydrolase_1"/>
</dbReference>
<protein>
    <submittedName>
        <fullName evidence="3">Alpha/beta fold hydrolase</fullName>
    </submittedName>
</protein>
<dbReference type="SUPFAM" id="SSF53474">
    <property type="entry name" value="alpha/beta-Hydrolases"/>
    <property type="match status" value="1"/>
</dbReference>
<dbReference type="AlphaFoldDB" id="A0A6G3XT73"/>
<gene>
    <name evidence="3" type="ORF">G3M58_82150</name>
</gene>
<keyword evidence="3" id="KW-0378">Hydrolase</keyword>
<accession>A0A6G3XT73</accession>
<organism evidence="3">
    <name type="scientific">Streptomyces sp. SID7499</name>
    <dbReference type="NCBI Taxonomy" id="2706086"/>
    <lineage>
        <taxon>Bacteria</taxon>
        <taxon>Bacillati</taxon>
        <taxon>Actinomycetota</taxon>
        <taxon>Actinomycetes</taxon>
        <taxon>Kitasatosporales</taxon>
        <taxon>Streptomycetaceae</taxon>
        <taxon>Streptomyces</taxon>
    </lineage>
</organism>
<feature type="non-terminal residue" evidence="3">
    <location>
        <position position="87"/>
    </location>
</feature>
<dbReference type="GO" id="GO:0016787">
    <property type="term" value="F:hydrolase activity"/>
    <property type="evidence" value="ECO:0007669"/>
    <property type="project" value="UniProtKB-KW"/>
</dbReference>
<dbReference type="EMBL" id="JAAGMN010008801">
    <property type="protein sequence ID" value="NEE20854.1"/>
    <property type="molecule type" value="Genomic_DNA"/>
</dbReference>